<reference evidence="2 3" key="1">
    <citation type="submission" date="2017-05" db="EMBL/GenBank/DDBJ databases">
        <authorList>
            <person name="Song R."/>
            <person name="Chenine A.L."/>
            <person name="Ruprecht R.M."/>
        </authorList>
    </citation>
    <scope>NUCLEOTIDE SEQUENCE [LARGE SCALE GENOMIC DNA]</scope>
    <source>
        <strain evidence="2 3">S567_C10_BS</strain>
    </source>
</reference>
<organism evidence="2 3">
    <name type="scientific">Pseudomonas aeruginosa</name>
    <dbReference type="NCBI Taxonomy" id="287"/>
    <lineage>
        <taxon>Bacteria</taxon>
        <taxon>Pseudomonadati</taxon>
        <taxon>Pseudomonadota</taxon>
        <taxon>Gammaproteobacteria</taxon>
        <taxon>Pseudomonadales</taxon>
        <taxon>Pseudomonadaceae</taxon>
        <taxon>Pseudomonas</taxon>
    </lineage>
</organism>
<proteinExistence type="predicted"/>
<dbReference type="Proteomes" id="UP000194857">
    <property type="component" value="Unassembled WGS sequence"/>
</dbReference>
<gene>
    <name evidence="2" type="ORF">CAZ10_19210</name>
    <name evidence="1" type="ORF">GUL26_17310</name>
</gene>
<comment type="caution">
    <text evidence="2">The sequence shown here is derived from an EMBL/GenBank/DDBJ whole genome shotgun (WGS) entry which is preliminary data.</text>
</comment>
<protein>
    <submittedName>
        <fullName evidence="2">Uncharacterized protein</fullName>
    </submittedName>
</protein>
<evidence type="ECO:0000313" key="2">
    <source>
        <dbReference type="EMBL" id="OTI60414.1"/>
    </source>
</evidence>
<evidence type="ECO:0000313" key="3">
    <source>
        <dbReference type="Proteomes" id="UP000194857"/>
    </source>
</evidence>
<dbReference type="EMBL" id="WXZT01000012">
    <property type="protein sequence ID" value="MZZ14010.1"/>
    <property type="molecule type" value="Genomic_DNA"/>
</dbReference>
<dbReference type="RefSeq" id="WP_023835621.1">
    <property type="nucleotide sequence ID" value="NZ_CAADLW010000194.1"/>
</dbReference>
<dbReference type="Proteomes" id="UP000644192">
    <property type="component" value="Unassembled WGS sequence"/>
</dbReference>
<dbReference type="AlphaFoldDB" id="A0A241XPD5"/>
<evidence type="ECO:0000313" key="1">
    <source>
        <dbReference type="EMBL" id="MZZ14010.1"/>
    </source>
</evidence>
<sequence>MTQLVEGGLRLTFPAGWQALKFDDTSWHRQRFGHHQAMDVLATHSGQHWWIEIKDCEGFEQDNRPRMSPAEPQEVEQARTWVKSQGLESRVRLTRAKPFIIDELIEKLRSTLVSVLAAKRQGEAELQPYVAVFDQGMPFSVILLLTWDIADFNRLAQRLQQKLNRALLPYGLQGLVVNDLGRVAGLACQVSRI</sequence>
<reference evidence="1" key="2">
    <citation type="submission" date="2020-01" db="EMBL/GenBank/DDBJ databases">
        <title>Bacteria Cultured from War Wounds Associated with the Conflict in Eastern Ukraine.</title>
        <authorList>
            <person name="Snesrud E."/>
            <person name="Galac M.R."/>
            <person name="Mc Gann P."/>
            <person name="Valentine K."/>
            <person name="Viacheslav K."/>
        </authorList>
    </citation>
    <scope>NUCLEOTIDE SEQUENCE</scope>
    <source>
        <strain evidence="1">VNMU148</strain>
    </source>
</reference>
<name>A0A241XPD5_PSEAI</name>
<accession>A0A241XPD5</accession>
<dbReference type="EMBL" id="NFFZ01000009">
    <property type="protein sequence ID" value="OTI60414.1"/>
    <property type="molecule type" value="Genomic_DNA"/>
</dbReference>